<keyword evidence="1" id="KW-1133">Transmembrane helix</keyword>
<keyword evidence="1" id="KW-0812">Transmembrane</keyword>
<dbReference type="AlphaFoldDB" id="A0A9D2JYQ5"/>
<comment type="caution">
    <text evidence="2">The sequence shown here is derived from an EMBL/GenBank/DDBJ whole genome shotgun (WGS) entry which is preliminary data.</text>
</comment>
<gene>
    <name evidence="2" type="ORF">H9964_01395</name>
</gene>
<feature type="transmembrane region" description="Helical" evidence="1">
    <location>
        <begin position="70"/>
        <end position="93"/>
    </location>
</feature>
<proteinExistence type="predicted"/>
<evidence type="ECO:0000256" key="1">
    <source>
        <dbReference type="SAM" id="Phobius"/>
    </source>
</evidence>
<reference evidence="2" key="2">
    <citation type="submission" date="2021-04" db="EMBL/GenBank/DDBJ databases">
        <authorList>
            <person name="Gilroy R."/>
        </authorList>
    </citation>
    <scope>NUCLEOTIDE SEQUENCE</scope>
    <source>
        <strain evidence="2">ChiW7-2402</strain>
    </source>
</reference>
<feature type="transmembrane region" description="Helical" evidence="1">
    <location>
        <begin position="128"/>
        <end position="149"/>
    </location>
</feature>
<evidence type="ECO:0000313" key="2">
    <source>
        <dbReference type="EMBL" id="HIZ72216.1"/>
    </source>
</evidence>
<protein>
    <submittedName>
        <fullName evidence="2">Divalent metal cation transporter</fullName>
    </submittedName>
</protein>
<accession>A0A9D2JYQ5</accession>
<evidence type="ECO:0000313" key="3">
    <source>
        <dbReference type="Proteomes" id="UP000824102"/>
    </source>
</evidence>
<dbReference type="EMBL" id="DXBB01000029">
    <property type="protein sequence ID" value="HIZ72216.1"/>
    <property type="molecule type" value="Genomic_DNA"/>
</dbReference>
<reference evidence="2" key="1">
    <citation type="journal article" date="2021" name="PeerJ">
        <title>Extensive microbial diversity within the chicken gut microbiome revealed by metagenomics and culture.</title>
        <authorList>
            <person name="Gilroy R."/>
            <person name="Ravi A."/>
            <person name="Getino M."/>
            <person name="Pursley I."/>
            <person name="Horton D.L."/>
            <person name="Alikhan N.F."/>
            <person name="Baker D."/>
            <person name="Gharbi K."/>
            <person name="Hall N."/>
            <person name="Watson M."/>
            <person name="Adriaenssens E.M."/>
            <person name="Foster-Nyarko E."/>
            <person name="Jarju S."/>
            <person name="Secka A."/>
            <person name="Antonio M."/>
            <person name="Oren A."/>
            <person name="Chaudhuri R.R."/>
            <person name="La Ragione R."/>
            <person name="Hildebrand F."/>
            <person name="Pallen M.J."/>
        </authorList>
    </citation>
    <scope>NUCLEOTIDE SEQUENCE</scope>
    <source>
        <strain evidence="2">ChiW7-2402</strain>
    </source>
</reference>
<organism evidence="2 3">
    <name type="scientific">Candidatus Gallimonas intestinavium</name>
    <dbReference type="NCBI Taxonomy" id="2838603"/>
    <lineage>
        <taxon>Bacteria</taxon>
        <taxon>Bacillati</taxon>
        <taxon>Bacillota</taxon>
        <taxon>Clostridia</taxon>
        <taxon>Candidatus Gallimonas</taxon>
    </lineage>
</organism>
<dbReference type="Proteomes" id="UP000824102">
    <property type="component" value="Unassembled WGS sequence"/>
</dbReference>
<feature type="transmembrane region" description="Helical" evidence="1">
    <location>
        <begin position="191"/>
        <end position="211"/>
    </location>
</feature>
<keyword evidence="1" id="KW-0472">Membrane</keyword>
<sequence>MNDKIGQYVRETMKSYGVSDRKLERELISACRDEYEMQLAGGAYEDEAFRVAVENIEEIAKSRIPRRNKFTFALGMGILALCISVLEMLASLLVARLDIYRASMPVCVAGIVVILILYVILKRGSYRWYDFLILAVMLASWIATTLLLLPDFLFNYTPGSAHKLDFSFPCLFISRVHRDWMGEGVWSATKVFYPNFLVSLCIFVPALILFLREKIRLTAKARR</sequence>
<feature type="transmembrane region" description="Helical" evidence="1">
    <location>
        <begin position="99"/>
        <end position="121"/>
    </location>
</feature>
<name>A0A9D2JYQ5_9FIRM</name>